<accession>A0AAW9KMH4</accession>
<dbReference type="AlphaFoldDB" id="A0AAW9KMH4"/>
<dbReference type="SUPFAM" id="SSF55816">
    <property type="entry name" value="5'-nucleotidase (syn. UDP-sugar hydrolase), C-terminal domain"/>
    <property type="match status" value="1"/>
</dbReference>
<sequence>SKYSTNDYFGGINYTIDLTKESGNRITDLKYKNGAPIKDTDKIKLGMNSYRMDQLLAKGGIFENEKDLIKKTDFDSKLIFGEDEGTIRNLTIKYIKEVKNGVVESKKQDNWRIVGIDRDSADYRKVAELVRSGELEIPTT</sequence>
<feature type="non-terminal residue" evidence="2">
    <location>
        <position position="1"/>
    </location>
</feature>
<feature type="non-terminal residue" evidence="2">
    <location>
        <position position="140"/>
    </location>
</feature>
<dbReference type="Gene3D" id="3.90.780.10">
    <property type="entry name" value="5'-Nucleotidase, C-terminal domain"/>
    <property type="match status" value="1"/>
</dbReference>
<organism evidence="2 3">
    <name type="scientific">Clostridium perfringens</name>
    <dbReference type="NCBI Taxonomy" id="1502"/>
    <lineage>
        <taxon>Bacteria</taxon>
        <taxon>Bacillati</taxon>
        <taxon>Bacillota</taxon>
        <taxon>Clostridia</taxon>
        <taxon>Eubacteriales</taxon>
        <taxon>Clostridiaceae</taxon>
        <taxon>Clostridium</taxon>
    </lineage>
</organism>
<dbReference type="GO" id="GO:0016787">
    <property type="term" value="F:hydrolase activity"/>
    <property type="evidence" value="ECO:0007669"/>
    <property type="project" value="InterPro"/>
</dbReference>
<gene>
    <name evidence="2" type="ORF">GNF83_21305</name>
</gene>
<reference evidence="2" key="1">
    <citation type="submission" date="2019-11" db="EMBL/GenBank/DDBJ databases">
        <title>Characterization of Clostridium perfringens isolates from swine manure treated agricultural soils.</title>
        <authorList>
            <person name="Wushke S.T."/>
        </authorList>
    </citation>
    <scope>NUCLEOTIDE SEQUENCE</scope>
    <source>
        <strain evidence="2">X62</strain>
    </source>
</reference>
<dbReference type="EMBL" id="WNUR01001445">
    <property type="protein sequence ID" value="MDZ7543654.1"/>
    <property type="molecule type" value="Genomic_DNA"/>
</dbReference>
<comment type="caution">
    <text evidence="2">The sequence shown here is derived from an EMBL/GenBank/DDBJ whole genome shotgun (WGS) entry which is preliminary data.</text>
</comment>
<dbReference type="InterPro" id="IPR008334">
    <property type="entry name" value="5'-Nucleotdase_C"/>
</dbReference>
<dbReference type="GO" id="GO:0009166">
    <property type="term" value="P:nucleotide catabolic process"/>
    <property type="evidence" value="ECO:0007669"/>
    <property type="project" value="InterPro"/>
</dbReference>
<dbReference type="Proteomes" id="UP001288944">
    <property type="component" value="Unassembled WGS sequence"/>
</dbReference>
<protein>
    <submittedName>
        <fullName evidence="2">Bifunctional metallophosphatase/5'-nucleotidase</fullName>
    </submittedName>
</protein>
<feature type="domain" description="5'-Nucleotidase C-terminal" evidence="1">
    <location>
        <begin position="7"/>
        <end position="52"/>
    </location>
</feature>
<evidence type="ECO:0000313" key="3">
    <source>
        <dbReference type="Proteomes" id="UP001288944"/>
    </source>
</evidence>
<proteinExistence type="predicted"/>
<evidence type="ECO:0000259" key="1">
    <source>
        <dbReference type="Pfam" id="PF02872"/>
    </source>
</evidence>
<dbReference type="Pfam" id="PF02872">
    <property type="entry name" value="5_nucleotid_C"/>
    <property type="match status" value="1"/>
</dbReference>
<dbReference type="InterPro" id="IPR036907">
    <property type="entry name" value="5'-Nucleotdase_C_sf"/>
</dbReference>
<name>A0AAW9KMH4_CLOPF</name>
<evidence type="ECO:0000313" key="2">
    <source>
        <dbReference type="EMBL" id="MDZ7543654.1"/>
    </source>
</evidence>